<reference evidence="3" key="1">
    <citation type="journal article" date="2010" name="Stand. Genomic Sci.">
        <title>Complete genome sequence of 'Thermobaculum terrenum' type strain (YNP1).</title>
        <authorList>
            <person name="Kiss H."/>
            <person name="Cleland D."/>
            <person name="Lapidus A."/>
            <person name="Lucas S."/>
            <person name="Glavina Del Rio T."/>
            <person name="Nolan M."/>
            <person name="Tice H."/>
            <person name="Han C."/>
            <person name="Goodwin L."/>
            <person name="Pitluck S."/>
            <person name="Liolios K."/>
            <person name="Ivanova N."/>
            <person name="Mavromatis K."/>
            <person name="Ovchinnikova G."/>
            <person name="Pati A."/>
            <person name="Chen A."/>
            <person name="Palaniappan K."/>
            <person name="Land M."/>
            <person name="Hauser L."/>
            <person name="Chang Y."/>
            <person name="Jeffries C."/>
            <person name="Lu M."/>
            <person name="Brettin T."/>
            <person name="Detter J."/>
            <person name="Goker M."/>
            <person name="Tindall B."/>
            <person name="Beck B."/>
            <person name="McDermott T."/>
            <person name="Woyke T."/>
            <person name="Bristow J."/>
            <person name="Eisen J."/>
            <person name="Markowitz V."/>
            <person name="Hugenholtz P."/>
            <person name="Kyrpides N."/>
            <person name="Klenk H."/>
            <person name="Cheng J."/>
        </authorList>
    </citation>
    <scope>NUCLEOTIDE SEQUENCE [LARGE SCALE GENOMIC DNA]</scope>
    <source>
        <strain evidence="3">ATCC BAA-798 / YNP1</strain>
    </source>
</reference>
<dbReference type="InterPro" id="IPR051030">
    <property type="entry name" value="Vitamin_B12-ABC_binding"/>
</dbReference>
<evidence type="ECO:0000313" key="3">
    <source>
        <dbReference type="Proteomes" id="UP000000323"/>
    </source>
</evidence>
<dbReference type="AlphaFoldDB" id="D1CE07"/>
<dbReference type="eggNOG" id="COG0614">
    <property type="taxonomic scope" value="Bacteria"/>
</dbReference>
<dbReference type="CDD" id="cd01144">
    <property type="entry name" value="BtuF"/>
    <property type="match status" value="1"/>
</dbReference>
<feature type="domain" description="Fe/B12 periplasmic-binding" evidence="1">
    <location>
        <begin position="2"/>
        <end position="289"/>
    </location>
</feature>
<dbReference type="PROSITE" id="PS50983">
    <property type="entry name" value="FE_B12_PBP"/>
    <property type="match status" value="1"/>
</dbReference>
<dbReference type="PANTHER" id="PTHR42860:SF1">
    <property type="entry name" value="VITAMIN B12-BINDING PROTEIN"/>
    <property type="match status" value="1"/>
</dbReference>
<gene>
    <name evidence="2" type="ordered locus">Tter_0241</name>
</gene>
<dbReference type="PANTHER" id="PTHR42860">
    <property type="entry name" value="VITAMIN B12-BINDING PROTEIN"/>
    <property type="match status" value="1"/>
</dbReference>
<keyword evidence="3" id="KW-1185">Reference proteome</keyword>
<dbReference type="Pfam" id="PF01497">
    <property type="entry name" value="Peripla_BP_2"/>
    <property type="match status" value="1"/>
</dbReference>
<dbReference type="InterPro" id="IPR002491">
    <property type="entry name" value="ABC_transptr_periplasmic_BD"/>
</dbReference>
<dbReference type="OrthoDB" id="9787772at2"/>
<name>D1CE07_THET1</name>
<dbReference type="SUPFAM" id="SSF53807">
    <property type="entry name" value="Helical backbone' metal receptor"/>
    <property type="match status" value="1"/>
</dbReference>
<dbReference type="EMBL" id="CP001825">
    <property type="protein sequence ID" value="ACZ41163.1"/>
    <property type="molecule type" value="Genomic_DNA"/>
</dbReference>
<dbReference type="HOGENOM" id="CLU_038034_9_1_0"/>
<protein>
    <submittedName>
        <fullName evidence="2">Periplasmic binding protein</fullName>
    </submittedName>
</protein>
<organism evidence="2 3">
    <name type="scientific">Thermobaculum terrenum (strain ATCC BAA-798 / CCMEE 7001 / YNP1)</name>
    <dbReference type="NCBI Taxonomy" id="525904"/>
    <lineage>
        <taxon>Bacteria</taxon>
        <taxon>Bacillati</taxon>
        <taxon>Chloroflexota</taxon>
        <taxon>Chloroflexia</taxon>
        <taxon>Candidatus Thermobaculales</taxon>
        <taxon>Candidatus Thermobaculaceae</taxon>
        <taxon>Thermobaculum</taxon>
    </lineage>
</organism>
<proteinExistence type="predicted"/>
<sequence>MRIVSLLPSATEIVCSLGLIDSLVGVTHECDYPPEVMGKPILTRSLIDTTQDSYSIDRQVVESLHEHRTLYALDEELLRELSPDLILTQELCDVCAVSYTVVEKAARILPAETPVVSLEPNTLYDILETILLVGRLTGTEARAQKLIDELITRIRAVESKASSVAHKPKVYCMEWVNPPYKSGHWIPEMVRIAGGEEVFGLEGIPSSRASWEEIAQAAPEVVVVMACGFDADRTERELMLINEREEWQSLPAVRNGNVWVSNGSAYFARPGPRIVDSLEMLAHAIHPELFPEPDRTQFRRFRPLAAASLV</sequence>
<evidence type="ECO:0000259" key="1">
    <source>
        <dbReference type="PROSITE" id="PS50983"/>
    </source>
</evidence>
<dbReference type="KEGG" id="ttr:Tter_0241"/>
<dbReference type="STRING" id="525904.Tter_0241"/>
<accession>D1CE07</accession>
<evidence type="ECO:0000313" key="2">
    <source>
        <dbReference type="EMBL" id="ACZ41163.1"/>
    </source>
</evidence>
<dbReference type="Gene3D" id="3.40.50.1980">
    <property type="entry name" value="Nitrogenase molybdenum iron protein domain"/>
    <property type="match status" value="2"/>
</dbReference>
<dbReference type="Proteomes" id="UP000000323">
    <property type="component" value="Chromosome 1"/>
</dbReference>
<dbReference type="RefSeq" id="WP_012874198.1">
    <property type="nucleotide sequence ID" value="NC_013525.1"/>
</dbReference>